<dbReference type="Pfam" id="PF19450">
    <property type="entry name" value="DUF5988"/>
    <property type="match status" value="1"/>
</dbReference>
<dbReference type="Proteomes" id="UP000195880">
    <property type="component" value="Chromosome"/>
</dbReference>
<evidence type="ECO:0000313" key="1">
    <source>
        <dbReference type="EMBL" id="ARX80644.1"/>
    </source>
</evidence>
<dbReference type="KEGG" id="salf:SMD44_00042"/>
<dbReference type="AlphaFoldDB" id="A0A1Z1W2L1"/>
<protein>
    <submittedName>
        <fullName evidence="1">Uncharacterized protein</fullName>
    </submittedName>
</protein>
<gene>
    <name evidence="1" type="ORF">SMD44_00042</name>
</gene>
<accession>A0A1Z1W2L1</accession>
<keyword evidence="2" id="KW-1185">Reference proteome</keyword>
<dbReference type="EMBL" id="CP021748">
    <property type="protein sequence ID" value="ARX80644.1"/>
    <property type="molecule type" value="Genomic_DNA"/>
</dbReference>
<reference evidence="1 2" key="1">
    <citation type="submission" date="2017-05" db="EMBL/GenBank/DDBJ databases">
        <title>Streptomyces alboflavus Genome sequencing and assembly.</title>
        <authorList>
            <person name="Wang Y."/>
            <person name="Du B."/>
            <person name="Ding Y."/>
            <person name="Liu H."/>
            <person name="Hou Q."/>
            <person name="Liu K."/>
            <person name="Wang C."/>
            <person name="Yao L."/>
        </authorList>
    </citation>
    <scope>NUCLEOTIDE SEQUENCE [LARGE SCALE GENOMIC DNA]</scope>
    <source>
        <strain evidence="1 2">MDJK44</strain>
    </source>
</reference>
<proteinExistence type="predicted"/>
<name>A0A1Z1W2L1_9ACTN</name>
<evidence type="ECO:0000313" key="2">
    <source>
        <dbReference type="Proteomes" id="UP000195880"/>
    </source>
</evidence>
<organism evidence="1 2">
    <name type="scientific">Streptomyces alboflavus</name>
    <dbReference type="NCBI Taxonomy" id="67267"/>
    <lineage>
        <taxon>Bacteria</taxon>
        <taxon>Bacillati</taxon>
        <taxon>Actinomycetota</taxon>
        <taxon>Actinomycetes</taxon>
        <taxon>Kitasatosporales</taxon>
        <taxon>Streptomycetaceae</taxon>
        <taxon>Streptomyces</taxon>
    </lineage>
</organism>
<sequence length="74" mass="8278">MMEMTGSGRLVVLCGGPPELPRLYRLTDSVTDASRVVVAFYGRHQRFEPSGETELVEGQRLPVFRFVYSTAIAE</sequence>
<dbReference type="InterPro" id="IPR046030">
    <property type="entry name" value="DUF5988"/>
</dbReference>